<dbReference type="Gene3D" id="3.40.50.1820">
    <property type="entry name" value="alpha/beta hydrolase"/>
    <property type="match status" value="1"/>
</dbReference>
<dbReference type="eggNOG" id="COG1020">
    <property type="taxonomic scope" value="Bacteria"/>
</dbReference>
<dbReference type="RefSeq" id="WP_021711671.1">
    <property type="nucleotide sequence ID" value="NZ_BAOB01000148.1"/>
</dbReference>
<dbReference type="FunFam" id="3.40.50.980:FF:000001">
    <property type="entry name" value="Non-ribosomal peptide synthetase"/>
    <property type="match status" value="1"/>
</dbReference>
<gene>
    <name evidence="6" type="ORF">VAZ01S_101_00030</name>
</gene>
<dbReference type="EMBL" id="BATL01000101">
    <property type="protein sequence ID" value="GAD77936.1"/>
    <property type="molecule type" value="Genomic_DNA"/>
</dbReference>
<dbReference type="InterPro" id="IPR023213">
    <property type="entry name" value="CAT-like_dom_sf"/>
</dbReference>
<proteinExistence type="inferred from homology"/>
<dbReference type="NCBIfam" id="TIGR01733">
    <property type="entry name" value="AA-adenyl-dom"/>
    <property type="match status" value="1"/>
</dbReference>
<dbReference type="InterPro" id="IPR025110">
    <property type="entry name" value="AMP-bd_C"/>
</dbReference>
<accession>U3ADE0</accession>
<evidence type="ECO:0000259" key="5">
    <source>
        <dbReference type="PROSITE" id="PS50075"/>
    </source>
</evidence>
<evidence type="ECO:0000256" key="3">
    <source>
        <dbReference type="ARBA" id="ARBA00022450"/>
    </source>
</evidence>
<comment type="similarity">
    <text evidence="2">Belongs to the ATP-dependent AMP-binding enzyme family.</text>
</comment>
<keyword evidence="7" id="KW-1185">Reference proteome</keyword>
<evidence type="ECO:0000313" key="6">
    <source>
        <dbReference type="EMBL" id="GAD77936.1"/>
    </source>
</evidence>
<dbReference type="CDD" id="cd17646">
    <property type="entry name" value="A_NRPS_AB3403-like"/>
    <property type="match status" value="1"/>
</dbReference>
<dbReference type="FunFam" id="1.10.1200.10:FF:000005">
    <property type="entry name" value="Nonribosomal peptide synthetase 1"/>
    <property type="match status" value="1"/>
</dbReference>
<dbReference type="FunFam" id="2.30.38.10:FF:000001">
    <property type="entry name" value="Non-ribosomal peptide synthetase PvdI"/>
    <property type="match status" value="1"/>
</dbReference>
<dbReference type="GO" id="GO:0043041">
    <property type="term" value="P:amino acid activation for nonribosomal peptide biosynthetic process"/>
    <property type="evidence" value="ECO:0007669"/>
    <property type="project" value="TreeGrafter"/>
</dbReference>
<dbReference type="PANTHER" id="PTHR45527">
    <property type="entry name" value="NONRIBOSOMAL PEPTIDE SYNTHETASE"/>
    <property type="match status" value="1"/>
</dbReference>
<dbReference type="SUPFAM" id="SSF52777">
    <property type="entry name" value="CoA-dependent acyltransferases"/>
    <property type="match status" value="2"/>
</dbReference>
<dbReference type="Gene3D" id="3.30.559.30">
    <property type="entry name" value="Nonribosomal peptide synthetase, condensation domain"/>
    <property type="match status" value="2"/>
</dbReference>
<dbReference type="Pfam" id="PF00975">
    <property type="entry name" value="Thioesterase"/>
    <property type="match status" value="1"/>
</dbReference>
<evidence type="ECO:0000313" key="7">
    <source>
        <dbReference type="Proteomes" id="UP000016567"/>
    </source>
</evidence>
<dbReference type="Gene3D" id="3.40.50.980">
    <property type="match status" value="2"/>
</dbReference>
<dbReference type="Gene3D" id="3.30.559.10">
    <property type="entry name" value="Chloramphenicol acetyltransferase-like domain"/>
    <property type="match status" value="1"/>
</dbReference>
<keyword evidence="3" id="KW-0596">Phosphopantetheine</keyword>
<dbReference type="Gene3D" id="2.30.38.10">
    <property type="entry name" value="Luciferase, Domain 3"/>
    <property type="match status" value="1"/>
</dbReference>
<dbReference type="InterPro" id="IPR009081">
    <property type="entry name" value="PP-bd_ACP"/>
</dbReference>
<name>U3ADE0_9VIBR</name>
<organism evidence="6 7">
    <name type="scientific">Vibrio azureus NBRC 104587</name>
    <dbReference type="NCBI Taxonomy" id="1219077"/>
    <lineage>
        <taxon>Bacteria</taxon>
        <taxon>Pseudomonadati</taxon>
        <taxon>Pseudomonadota</taxon>
        <taxon>Gammaproteobacteria</taxon>
        <taxon>Vibrionales</taxon>
        <taxon>Vibrionaceae</taxon>
        <taxon>Vibrio</taxon>
    </lineage>
</organism>
<evidence type="ECO:0000256" key="1">
    <source>
        <dbReference type="ARBA" id="ARBA00001957"/>
    </source>
</evidence>
<dbReference type="FunFam" id="3.40.50.12780:FF:000012">
    <property type="entry name" value="Non-ribosomal peptide synthetase"/>
    <property type="match status" value="1"/>
</dbReference>
<feature type="domain" description="Carrier" evidence="5">
    <location>
        <begin position="984"/>
        <end position="1059"/>
    </location>
</feature>
<dbReference type="SUPFAM" id="SSF56801">
    <property type="entry name" value="Acetyl-CoA synthetase-like"/>
    <property type="match status" value="1"/>
</dbReference>
<dbReference type="Pfam" id="PF00550">
    <property type="entry name" value="PP-binding"/>
    <property type="match status" value="1"/>
</dbReference>
<dbReference type="InterPro" id="IPR001242">
    <property type="entry name" value="Condensation_dom"/>
</dbReference>
<dbReference type="Proteomes" id="UP000016567">
    <property type="component" value="Unassembled WGS sequence"/>
</dbReference>
<dbReference type="InterPro" id="IPR006162">
    <property type="entry name" value="Ppantetheine_attach_site"/>
</dbReference>
<sequence length="1324" mass="148738">MSVVQTQNKMLLPLTDAQSGIWFAQHRVPNSPIYTTGEYLVISGDFNEPCFVEAVTVAINEADTLHAQFIMLRNEPRLYIEHQAWQIQKVNMSKQDAPHQAALDWMNKALAKSIDLEKGPLFSTAILTLSEQERIWFLSAHHIVIDGYSMSLLMSRVAHIYNRLLAGQQFESINYACQQAMLEEDQKYKASQQYQFDRDFYLHHYAQMPESVSLAGKPSVMAEHFLRVKGELGVQSTAQLYCAAQHSETTWPCVLLAAIATYIHRMTNAKEVVLGVPLMGRLGSVAIQTPAMRVNILPVRVQFDSNMETSDLIQQVSHEFSLVRQHQHYRYEHLHRELNLVKDKRNLFGPLVNIMPFTHQPRLGEATTQLRNLSTGPVEDLSVYCYQSGDTLHLDMDANPELYSESEVQQHHRRLKHFMGHFFTSAQSTLPSRIADIDLFLPGEYDKITQTWNETFHDIPDTTLSALMARQRIVTPNGTALIFDDAKLSYEQLGRKVYSLTQWLIGQGIELGDRIAVCVPRSEELIVVQQAILAAGAVYVPIDPDYPSARIRFMLSSSAPRRVFTTSVLISKLPSESELTLVDDELLPWIYQNVEPLPPQVTPLPESPAYIIYTSGSTGQPKGVVISHDAIVNRLLWMQAQYPIDAHDRVLQKTPSGFDVSVWEFFWPMMVGACLVVAKPVGHKDPIYLQEVIEKHQITTLHFVPSMLQLFVQYVKNQQENAQRAGGQQVHDQHCASLRQVFCSGEALPSELVQEYSTYFDAPLENLYGPTEAAIDVTYWHCQANSAEQSVPIGRPVWNTQIYILDDELKPVPPGVVGHLYIAGRQLALGYHDQPQLTAERFIDNPFGSSGSRMYMSGDLARWRSDGAIEYCGRSDFQVKIRGLRIELEEIESALNQHPSVAQSVVLAQEYRDNDKRLVAYILPTSKQNTDTQDLVNSLTSLLPSYMIPSYFVSLETWPLTANGKLDRQALPKPDLSEQVGSQGPTCLVEERLCKLFADLLDLPSVGVTDNFFALGGHSLLAAKLSSQIKEYLGYDLPLATIFASPTVAGMAANLVDNDKEQALNIVLPLRSHQQNPALFCVHPAGGLAWCYASLTATIPVNVPLYGIQARNFSNSSAALPRTITEMAQEYVDAIREIQPTGPYHLVGWSIGGMLVHRMAGLIQQQGQEVGLVAMMDAYPAEQWQQMHVQGDEQAMEALIRMAGIEYDPIAHADLNRTEVIEVLQNAGSSMANFSSDILSTVVDVVINNRELAREEVDYQYCGDVLFFNAQKLPQEKGLDFTGWDKYNHGDFKVIDIACLHRDMVRPDILQQIGEHIQSELARF</sequence>
<dbReference type="PROSITE" id="PS00012">
    <property type="entry name" value="PHOSPHOPANTETHEINE"/>
    <property type="match status" value="1"/>
</dbReference>
<dbReference type="GO" id="GO:0005829">
    <property type="term" value="C:cytosol"/>
    <property type="evidence" value="ECO:0007669"/>
    <property type="project" value="TreeGrafter"/>
</dbReference>
<dbReference type="InterPro" id="IPR020845">
    <property type="entry name" value="AMP-binding_CS"/>
</dbReference>
<dbReference type="InterPro" id="IPR029058">
    <property type="entry name" value="AB_hydrolase_fold"/>
</dbReference>
<dbReference type="InterPro" id="IPR036736">
    <property type="entry name" value="ACP-like_sf"/>
</dbReference>
<dbReference type="SUPFAM" id="SSF53474">
    <property type="entry name" value="alpha/beta-Hydrolases"/>
    <property type="match status" value="1"/>
</dbReference>
<dbReference type="GO" id="GO:0031177">
    <property type="term" value="F:phosphopantetheine binding"/>
    <property type="evidence" value="ECO:0007669"/>
    <property type="project" value="TreeGrafter"/>
</dbReference>
<dbReference type="OrthoDB" id="9757559at2"/>
<dbReference type="SUPFAM" id="SSF47336">
    <property type="entry name" value="ACP-like"/>
    <property type="match status" value="1"/>
</dbReference>
<evidence type="ECO:0000256" key="4">
    <source>
        <dbReference type="ARBA" id="ARBA00022553"/>
    </source>
</evidence>
<dbReference type="FunFam" id="3.30.300.30:FF:000010">
    <property type="entry name" value="Enterobactin synthetase component F"/>
    <property type="match status" value="1"/>
</dbReference>
<dbReference type="Pfam" id="PF00668">
    <property type="entry name" value="Condensation"/>
    <property type="match status" value="1"/>
</dbReference>
<dbReference type="PROSITE" id="PS00455">
    <property type="entry name" value="AMP_BINDING"/>
    <property type="match status" value="1"/>
</dbReference>
<keyword evidence="4" id="KW-0597">Phosphoprotein</keyword>
<protein>
    <submittedName>
        <fullName evidence="6">Putative non-ribosomal peptide synthetase</fullName>
    </submittedName>
</protein>
<dbReference type="GO" id="GO:0003824">
    <property type="term" value="F:catalytic activity"/>
    <property type="evidence" value="ECO:0007669"/>
    <property type="project" value="InterPro"/>
</dbReference>
<dbReference type="InterPro" id="IPR001031">
    <property type="entry name" value="Thioesterase"/>
</dbReference>
<dbReference type="Pfam" id="PF13193">
    <property type="entry name" value="AMP-binding_C"/>
    <property type="match status" value="1"/>
</dbReference>
<dbReference type="Pfam" id="PF00501">
    <property type="entry name" value="AMP-binding"/>
    <property type="match status" value="1"/>
</dbReference>
<reference evidence="6 7" key="1">
    <citation type="submission" date="2013-09" db="EMBL/GenBank/DDBJ databases">
        <title>Whole genome shotgun sequence of Vibrio azureus NBRC 104587.</title>
        <authorList>
            <person name="Isaki S."/>
            <person name="Hosoyama A."/>
            <person name="Numata M."/>
            <person name="Hashimoto M."/>
            <person name="Hosoyama Y."/>
            <person name="Tsuchikane K."/>
            <person name="Noguchi M."/>
            <person name="Hirakata S."/>
            <person name="Ichikawa N."/>
            <person name="Ohji S."/>
            <person name="Yamazoe A."/>
            <person name="Fujita N."/>
        </authorList>
    </citation>
    <scope>NUCLEOTIDE SEQUENCE [LARGE SCALE GENOMIC DNA]</scope>
    <source>
        <strain evidence="6 7">NBRC 104587</strain>
    </source>
</reference>
<dbReference type="PROSITE" id="PS50075">
    <property type="entry name" value="CARRIER"/>
    <property type="match status" value="1"/>
</dbReference>
<dbReference type="PANTHER" id="PTHR45527:SF1">
    <property type="entry name" value="FATTY ACID SYNTHASE"/>
    <property type="match status" value="1"/>
</dbReference>
<dbReference type="InterPro" id="IPR010071">
    <property type="entry name" value="AA_adenyl_dom"/>
</dbReference>
<dbReference type="GO" id="GO:0044550">
    <property type="term" value="P:secondary metabolite biosynthetic process"/>
    <property type="evidence" value="ECO:0007669"/>
    <property type="project" value="UniProtKB-ARBA"/>
</dbReference>
<dbReference type="FunFam" id="3.40.50.980:FF:000002">
    <property type="entry name" value="Enterobactin synthetase component F"/>
    <property type="match status" value="1"/>
</dbReference>
<evidence type="ECO:0000256" key="2">
    <source>
        <dbReference type="ARBA" id="ARBA00006432"/>
    </source>
</evidence>
<dbReference type="InterPro" id="IPR045851">
    <property type="entry name" value="AMP-bd_C_sf"/>
</dbReference>
<dbReference type="Gene3D" id="3.30.300.30">
    <property type="match status" value="1"/>
</dbReference>
<dbReference type="STRING" id="1219077.VAZ01S_101_00030"/>
<comment type="caution">
    <text evidence="6">The sequence shown here is derived from an EMBL/GenBank/DDBJ whole genome shotgun (WGS) entry which is preliminary data.</text>
</comment>
<comment type="cofactor">
    <cofactor evidence="1">
        <name>pantetheine 4'-phosphate</name>
        <dbReference type="ChEBI" id="CHEBI:47942"/>
    </cofactor>
</comment>
<dbReference type="InterPro" id="IPR000873">
    <property type="entry name" value="AMP-dep_synth/lig_dom"/>
</dbReference>